<accession>A0ABY9MBI8</accession>
<dbReference type="RefSeq" id="WP_306951907.1">
    <property type="nucleotide sequence ID" value="NZ_CP132977.1"/>
</dbReference>
<geneLocation type="plasmid" evidence="2 3">
    <name>unnamed</name>
</geneLocation>
<organism evidence="2 3">
    <name type="scientific">Achromobacter seleniivolatilans</name>
    <dbReference type="NCBI Taxonomy" id="3047478"/>
    <lineage>
        <taxon>Bacteria</taxon>
        <taxon>Pseudomonadati</taxon>
        <taxon>Pseudomonadota</taxon>
        <taxon>Betaproteobacteria</taxon>
        <taxon>Burkholderiales</taxon>
        <taxon>Alcaligenaceae</taxon>
        <taxon>Achromobacter</taxon>
    </lineage>
</organism>
<evidence type="ECO:0000313" key="3">
    <source>
        <dbReference type="Proteomes" id="UP001234798"/>
    </source>
</evidence>
<keyword evidence="3" id="KW-1185">Reference proteome</keyword>
<protein>
    <submittedName>
        <fullName evidence="2">Uncharacterized protein</fullName>
    </submittedName>
</protein>
<keyword evidence="2" id="KW-0614">Plasmid</keyword>
<name>A0ABY9MBI8_9BURK</name>
<proteinExistence type="predicted"/>
<feature type="region of interest" description="Disordered" evidence="1">
    <location>
        <begin position="336"/>
        <end position="359"/>
    </location>
</feature>
<sequence length="359" mass="38319">MPEIADTQTAAPGAVAASQMVDLAVIRSVPGPSGVQLTNILKGAYGSYRDGTFEIDPALRKADERFLPATLRNSEAGGVAVLRVPQALLPVVKVNLAAMVRARWADMYASLRATSEADSALGQMLDHDRDTALQAIDAILQQAGAEQAFVSPMNAHGLQVKWRSSMSSDDDNGENAIGTVPNWAIQEQPYGRMHAGVTLTSAGDVVPCPPDAVFGTLEARTATHPTDVAQDRVDGVLRMRVHAPTAELARAYTNLVAQDPTMRELVLALGHPTAFQLENVGQPYAQRQEEVEQLTARALPSTDDVSGSAPDIAEVDLPEAAQPVPQQVVIAAPPLVDDGFFDDEPTDAPQQIERPRERG</sequence>
<dbReference type="Proteomes" id="UP001234798">
    <property type="component" value="Plasmid unnamed"/>
</dbReference>
<evidence type="ECO:0000313" key="2">
    <source>
        <dbReference type="EMBL" id="WMD23959.1"/>
    </source>
</evidence>
<gene>
    <name evidence="2" type="ORF">RAS12_30465</name>
</gene>
<evidence type="ECO:0000256" key="1">
    <source>
        <dbReference type="SAM" id="MobiDB-lite"/>
    </source>
</evidence>
<dbReference type="EMBL" id="CP132977">
    <property type="protein sequence ID" value="WMD23959.1"/>
    <property type="molecule type" value="Genomic_DNA"/>
</dbReference>
<reference evidence="2 3" key="1">
    <citation type="submission" date="2023-08" db="EMBL/GenBank/DDBJ databases">
        <title>Achromobacter seleniivolatilans sp. nov., isolated from seleniferous soil.</title>
        <authorList>
            <person name="Zhang S."/>
            <person name="Li K."/>
            <person name="Peng J."/>
            <person name="Zhao Q."/>
            <person name="Wang H."/>
            <person name="Guo Y."/>
        </authorList>
    </citation>
    <scope>NUCLEOTIDE SEQUENCE [LARGE SCALE GENOMIC DNA]</scope>
    <source>
        <strain evidence="2 3">R39</strain>
        <plasmid evidence="2 3">unnamed</plasmid>
    </source>
</reference>